<dbReference type="GO" id="GO:0003700">
    <property type="term" value="F:DNA-binding transcription factor activity"/>
    <property type="evidence" value="ECO:0007669"/>
    <property type="project" value="InterPro"/>
</dbReference>
<evidence type="ECO:0000256" key="4">
    <source>
        <dbReference type="PROSITE-ProRule" id="PRU00339"/>
    </source>
</evidence>
<dbReference type="Gene3D" id="1.10.10.60">
    <property type="entry name" value="Homeodomain-like"/>
    <property type="match status" value="2"/>
</dbReference>
<dbReference type="SMART" id="SM00342">
    <property type="entry name" value="HTH_ARAC"/>
    <property type="match status" value="1"/>
</dbReference>
<gene>
    <name evidence="8" type="ORF">SAMN05444371_0164</name>
</gene>
<dbReference type="InterPro" id="IPR020449">
    <property type="entry name" value="Tscrpt_reg_AraC-type_HTH"/>
</dbReference>
<dbReference type="PANTHER" id="PTHR43280:SF2">
    <property type="entry name" value="HTH-TYPE TRANSCRIPTIONAL REGULATOR EXSA"/>
    <property type="match status" value="1"/>
</dbReference>
<evidence type="ECO:0000259" key="7">
    <source>
        <dbReference type="PROSITE" id="PS01124"/>
    </source>
</evidence>
<feature type="transmembrane region" description="Helical" evidence="5">
    <location>
        <begin position="342"/>
        <end position="361"/>
    </location>
</feature>
<evidence type="ECO:0000256" key="5">
    <source>
        <dbReference type="SAM" id="Phobius"/>
    </source>
</evidence>
<dbReference type="OrthoDB" id="5295174at2"/>
<dbReference type="PROSITE" id="PS50005">
    <property type="entry name" value="TPR"/>
    <property type="match status" value="1"/>
</dbReference>
<accession>A0A1M6N3S6</accession>
<evidence type="ECO:0000256" key="6">
    <source>
        <dbReference type="SAM" id="SignalP"/>
    </source>
</evidence>
<dbReference type="STRING" id="216903.SAMN05444371_0164"/>
<keyword evidence="9" id="KW-1185">Reference proteome</keyword>
<dbReference type="InterPro" id="IPR009057">
    <property type="entry name" value="Homeodomain-like_sf"/>
</dbReference>
<sequence length="531" mass="61655">MSKNSYHRRKIYFKFIFLLTAFLVTNLTAQDQKAYNDIYTKTYLDISQKDFPRALKIADSLYSISETPRFKAKSLMLSASLLQQSGDIKKAVGFAVKAGEILKNTDEFVWKAKVSGFLASQYRHLKLFDQSKKYIDETTETIKKIDDQRLVNQTMGFVMQEKAYYEMEHKNYQQSIKMVNDAIKYFELSGQSNPFITASNEQLLGLGYFNLGNYKKSLDYYEKSLEKLEKMPDNFLKALVLNGMANIYLAKKDPVSAKPLIDKAQILAEESPFLSLKNEIYQSSQQYYSLTKDIEKLEESKKKQEAVAEKITNNSSAFINDSYTDLKKSNENIAKTSEHKNTTIIIAFLIMLCGAIYFVIYRKRQQRKFDKIQRIIEEMEPSPSVENYKEDNEEQHSTDIPLVAQIDTQPMMTPETEKKILLKLEKFEQSELFNRNNVSLSYVASYCNTNTKYLSYIVNHYKKKDFKNYINELRVKNVIYKLKNDSQYQKYKISTLAEETGFSSQSKFAAAFRKVTGISPSEFLEHLKSQP</sequence>
<name>A0A1M6N3S6_9FLAO</name>
<keyword evidence="5" id="KW-0472">Membrane</keyword>
<dbReference type="Pfam" id="PF12833">
    <property type="entry name" value="HTH_18"/>
    <property type="match status" value="1"/>
</dbReference>
<dbReference type="AlphaFoldDB" id="A0A1M6N3S6"/>
<feature type="signal peptide" evidence="6">
    <location>
        <begin position="1"/>
        <end position="29"/>
    </location>
</feature>
<evidence type="ECO:0000313" key="8">
    <source>
        <dbReference type="EMBL" id="SHJ90316.1"/>
    </source>
</evidence>
<evidence type="ECO:0000313" key="9">
    <source>
        <dbReference type="Proteomes" id="UP000184498"/>
    </source>
</evidence>
<dbReference type="SUPFAM" id="SSF46689">
    <property type="entry name" value="Homeodomain-like"/>
    <property type="match status" value="1"/>
</dbReference>
<keyword evidence="5" id="KW-0812">Transmembrane</keyword>
<dbReference type="RefSeq" id="WP_084081228.1">
    <property type="nucleotide sequence ID" value="NZ_FRAM01000001.1"/>
</dbReference>
<dbReference type="GO" id="GO:0043565">
    <property type="term" value="F:sequence-specific DNA binding"/>
    <property type="evidence" value="ECO:0007669"/>
    <property type="project" value="InterPro"/>
</dbReference>
<keyword evidence="2 8" id="KW-0238">DNA-binding</keyword>
<evidence type="ECO:0000256" key="3">
    <source>
        <dbReference type="ARBA" id="ARBA00023163"/>
    </source>
</evidence>
<protein>
    <submittedName>
        <fullName evidence="8">AraC-type DNA-binding protein</fullName>
    </submittedName>
</protein>
<keyword evidence="5" id="KW-1133">Transmembrane helix</keyword>
<keyword evidence="3" id="KW-0804">Transcription</keyword>
<dbReference type="EMBL" id="FRAM01000001">
    <property type="protein sequence ID" value="SHJ90316.1"/>
    <property type="molecule type" value="Genomic_DNA"/>
</dbReference>
<keyword evidence="1" id="KW-0805">Transcription regulation</keyword>
<dbReference type="SMART" id="SM00028">
    <property type="entry name" value="TPR"/>
    <property type="match status" value="3"/>
</dbReference>
<keyword evidence="4" id="KW-0802">TPR repeat</keyword>
<dbReference type="Proteomes" id="UP000184498">
    <property type="component" value="Unassembled WGS sequence"/>
</dbReference>
<evidence type="ECO:0000256" key="2">
    <source>
        <dbReference type="ARBA" id="ARBA00023125"/>
    </source>
</evidence>
<evidence type="ECO:0000256" key="1">
    <source>
        <dbReference type="ARBA" id="ARBA00023015"/>
    </source>
</evidence>
<dbReference type="PRINTS" id="PR00032">
    <property type="entry name" value="HTHARAC"/>
</dbReference>
<dbReference type="InterPro" id="IPR011990">
    <property type="entry name" value="TPR-like_helical_dom_sf"/>
</dbReference>
<reference evidence="9" key="1">
    <citation type="submission" date="2016-11" db="EMBL/GenBank/DDBJ databases">
        <authorList>
            <person name="Varghese N."/>
            <person name="Submissions S."/>
        </authorList>
    </citation>
    <scope>NUCLEOTIDE SEQUENCE [LARGE SCALE GENOMIC DNA]</scope>
    <source>
        <strain evidence="9">DSM 18016</strain>
    </source>
</reference>
<proteinExistence type="predicted"/>
<dbReference type="InterPro" id="IPR019734">
    <property type="entry name" value="TPR_rpt"/>
</dbReference>
<organism evidence="8 9">
    <name type="scientific">Epilithonimonas mollis</name>
    <dbReference type="NCBI Taxonomy" id="216903"/>
    <lineage>
        <taxon>Bacteria</taxon>
        <taxon>Pseudomonadati</taxon>
        <taxon>Bacteroidota</taxon>
        <taxon>Flavobacteriia</taxon>
        <taxon>Flavobacteriales</taxon>
        <taxon>Weeksellaceae</taxon>
        <taxon>Chryseobacterium group</taxon>
        <taxon>Epilithonimonas</taxon>
    </lineage>
</organism>
<feature type="domain" description="HTH araC/xylS-type" evidence="7">
    <location>
        <begin position="418"/>
        <end position="526"/>
    </location>
</feature>
<dbReference type="SUPFAM" id="SSF48452">
    <property type="entry name" value="TPR-like"/>
    <property type="match status" value="1"/>
</dbReference>
<dbReference type="InterPro" id="IPR018060">
    <property type="entry name" value="HTH_AraC"/>
</dbReference>
<dbReference type="Gene3D" id="1.25.40.10">
    <property type="entry name" value="Tetratricopeptide repeat domain"/>
    <property type="match status" value="1"/>
</dbReference>
<dbReference type="PANTHER" id="PTHR43280">
    <property type="entry name" value="ARAC-FAMILY TRANSCRIPTIONAL REGULATOR"/>
    <property type="match status" value="1"/>
</dbReference>
<dbReference type="PROSITE" id="PS01124">
    <property type="entry name" value="HTH_ARAC_FAMILY_2"/>
    <property type="match status" value="1"/>
</dbReference>
<keyword evidence="6" id="KW-0732">Signal</keyword>
<feature type="chain" id="PRO_5012229380" evidence="6">
    <location>
        <begin position="30"/>
        <end position="531"/>
    </location>
</feature>
<feature type="repeat" description="TPR" evidence="4">
    <location>
        <begin position="198"/>
        <end position="231"/>
    </location>
</feature>